<dbReference type="RefSeq" id="YP_010805769.1">
    <property type="nucleotide sequence ID" value="NC_077196.1"/>
</dbReference>
<keyword evidence="19" id="KW-0511">Multifunctional enzyme</keyword>
<keyword evidence="12" id="KW-0547">Nucleotide-binding</keyword>
<dbReference type="InterPro" id="IPR000605">
    <property type="entry name" value="Helicase_SF3_ssDNA/RNA_vir"/>
</dbReference>
<evidence type="ECO:0000256" key="19">
    <source>
        <dbReference type="ARBA" id="ARBA00023268"/>
    </source>
</evidence>
<proteinExistence type="inferred from homology"/>
<evidence type="ECO:0000256" key="12">
    <source>
        <dbReference type="ARBA" id="ARBA00022741"/>
    </source>
</evidence>
<protein>
    <recommendedName>
        <fullName evidence="5">Replication-associated protein</fullName>
    </recommendedName>
    <alternativeName>
        <fullName evidence="20">ATP-dependent helicase Rep</fullName>
    </alternativeName>
    <alternativeName>
        <fullName evidence="21">RepP</fullName>
    </alternativeName>
</protein>
<dbReference type="GO" id="GO:0016779">
    <property type="term" value="F:nucleotidyltransferase activity"/>
    <property type="evidence" value="ECO:0007669"/>
    <property type="project" value="UniProtKB-KW"/>
</dbReference>
<accession>A0A976N275</accession>
<evidence type="ECO:0000256" key="11">
    <source>
        <dbReference type="ARBA" id="ARBA00022723"/>
    </source>
</evidence>
<comment type="subcellular location">
    <subcellularLocation>
        <location evidence="3">Host nucleus</location>
    </subcellularLocation>
</comment>
<dbReference type="GO" id="GO:0046872">
    <property type="term" value="F:metal ion binding"/>
    <property type="evidence" value="ECO:0007669"/>
    <property type="project" value="UniProtKB-KW"/>
</dbReference>
<dbReference type="KEGG" id="vg:80544712"/>
<evidence type="ECO:0000256" key="4">
    <source>
        <dbReference type="ARBA" id="ARBA00008545"/>
    </source>
</evidence>
<keyword evidence="6" id="KW-1048">Host nucleus</keyword>
<comment type="catalytic activity">
    <reaction evidence="22">
        <text>ATP + H2O = ADP + phosphate + H(+)</text>
        <dbReference type="Rhea" id="RHEA:13065"/>
        <dbReference type="ChEBI" id="CHEBI:15377"/>
        <dbReference type="ChEBI" id="CHEBI:15378"/>
        <dbReference type="ChEBI" id="CHEBI:30616"/>
        <dbReference type="ChEBI" id="CHEBI:43474"/>
        <dbReference type="ChEBI" id="CHEBI:456216"/>
    </reaction>
</comment>
<evidence type="ECO:0000256" key="6">
    <source>
        <dbReference type="ARBA" id="ARBA00022562"/>
    </source>
</evidence>
<dbReference type="GO" id="GO:0005524">
    <property type="term" value="F:ATP binding"/>
    <property type="evidence" value="ECO:0007669"/>
    <property type="project" value="UniProtKB-KW"/>
</dbReference>
<dbReference type="InterPro" id="IPR049912">
    <property type="entry name" value="CRESS_DNA_REP"/>
</dbReference>
<keyword evidence="9" id="KW-0235">DNA replication</keyword>
<evidence type="ECO:0000256" key="2">
    <source>
        <dbReference type="ARBA" id="ARBA00001946"/>
    </source>
</evidence>
<dbReference type="GO" id="GO:0042025">
    <property type="term" value="C:host cell nucleus"/>
    <property type="evidence" value="ECO:0007669"/>
    <property type="project" value="UniProtKB-SubCell"/>
</dbReference>
<feature type="domain" description="CRESS-DNA virus Rep endonuclease" evidence="23">
    <location>
        <begin position="1"/>
        <end position="98"/>
    </location>
</feature>
<evidence type="ECO:0000256" key="5">
    <source>
        <dbReference type="ARBA" id="ARBA00014531"/>
    </source>
</evidence>
<dbReference type="GO" id="GO:0003723">
    <property type="term" value="F:RNA binding"/>
    <property type="evidence" value="ECO:0007669"/>
    <property type="project" value="InterPro"/>
</dbReference>
<evidence type="ECO:0000256" key="18">
    <source>
        <dbReference type="ARBA" id="ARBA00023125"/>
    </source>
</evidence>
<dbReference type="GO" id="GO:0003677">
    <property type="term" value="F:DNA binding"/>
    <property type="evidence" value="ECO:0007669"/>
    <property type="project" value="UniProtKB-KW"/>
</dbReference>
<dbReference type="Pfam" id="PF02407">
    <property type="entry name" value="Viral_Rep"/>
    <property type="match status" value="1"/>
</dbReference>
<evidence type="ECO:0000256" key="9">
    <source>
        <dbReference type="ARBA" id="ARBA00022705"/>
    </source>
</evidence>
<evidence type="ECO:0000256" key="3">
    <source>
        <dbReference type="ARBA" id="ARBA00004147"/>
    </source>
</evidence>
<dbReference type="InterPro" id="IPR027417">
    <property type="entry name" value="P-loop_NTPase"/>
</dbReference>
<dbReference type="Pfam" id="PF00910">
    <property type="entry name" value="RNA_helicase"/>
    <property type="match status" value="1"/>
</dbReference>
<evidence type="ECO:0000256" key="13">
    <source>
        <dbReference type="ARBA" id="ARBA00022759"/>
    </source>
</evidence>
<dbReference type="SUPFAM" id="SSF52540">
    <property type="entry name" value="P-loop containing nucleoside triphosphate hydrolases"/>
    <property type="match status" value="1"/>
</dbReference>
<dbReference type="GeneID" id="80544712"/>
<evidence type="ECO:0000256" key="7">
    <source>
        <dbReference type="ARBA" id="ARBA00022679"/>
    </source>
</evidence>
<dbReference type="EMBL" id="OM869613">
    <property type="protein sequence ID" value="UPW41511.1"/>
    <property type="molecule type" value="Genomic_DNA"/>
</dbReference>
<evidence type="ECO:0000313" key="24">
    <source>
        <dbReference type="EMBL" id="UPW41511.1"/>
    </source>
</evidence>
<evidence type="ECO:0000256" key="22">
    <source>
        <dbReference type="ARBA" id="ARBA00049360"/>
    </source>
</evidence>
<evidence type="ECO:0000256" key="8">
    <source>
        <dbReference type="ARBA" id="ARBA00022695"/>
    </source>
</evidence>
<keyword evidence="13" id="KW-0255">Endonuclease</keyword>
<dbReference type="GO" id="GO:0004519">
    <property type="term" value="F:endonuclease activity"/>
    <property type="evidence" value="ECO:0007669"/>
    <property type="project" value="UniProtKB-KW"/>
</dbReference>
<keyword evidence="11" id="KW-0479">Metal-binding</keyword>
<evidence type="ECO:0000256" key="20">
    <source>
        <dbReference type="ARBA" id="ARBA00030754"/>
    </source>
</evidence>
<sequence length="269" mass="31267">MQRKCYVFTLNNYEDGDFDDLRNRLSEVCEYAIVGKEVAPETGTRHLQGYVCFKQRHRFGAAKEIIGNRCHIEPAKGNAQQNHEYCSKSGDFVIIGKFPLRKSSPLELVCEDIRAGASLLDIADKHMATFIKYPRGIQRTLEILGESTQRTWKTEPGVGKSKRAAELCGSESTYYKPRGQWWDGYWRHDNVIIDDFYGWIRLDEMLRILDRYPHRVEVKGGYVQFLAKRVVITSNIEVKKWYSEEKIDSVLFDALLRRIDKIEIMTQEA</sequence>
<dbReference type="Gene3D" id="3.40.1310.20">
    <property type="match status" value="1"/>
</dbReference>
<comment type="similarity">
    <text evidence="4">Belongs to the nanoviruses/circoviruses replication-associated protein family.</text>
</comment>
<dbReference type="GO" id="GO:0006260">
    <property type="term" value="P:DNA replication"/>
    <property type="evidence" value="ECO:0007669"/>
    <property type="project" value="UniProtKB-KW"/>
</dbReference>
<keyword evidence="8" id="KW-0548">Nucleotidyltransferase</keyword>
<evidence type="ECO:0000256" key="17">
    <source>
        <dbReference type="ARBA" id="ARBA00023124"/>
    </source>
</evidence>
<keyword evidence="14" id="KW-0378">Hydrolase</keyword>
<keyword evidence="15" id="KW-0347">Helicase</keyword>
<organism evidence="24">
    <name type="scientific">Dipodfec virus UA23Rod_1805</name>
    <dbReference type="NCBI Taxonomy" id="2929287"/>
    <lineage>
        <taxon>Viruses</taxon>
        <taxon>Monodnaviria</taxon>
        <taxon>Shotokuvirae</taxon>
        <taxon>Cressdnaviricota</taxon>
        <taxon>Arfiviricetes</taxon>
        <taxon>Cirlivirales</taxon>
        <taxon>Circoviridae</taxon>
        <taxon>Cyclovirus</taxon>
        <taxon>Cyclovirus kemirgen</taxon>
    </lineage>
</organism>
<reference evidence="24" key="1">
    <citation type="submission" date="2022-02" db="EMBL/GenBank/DDBJ databases">
        <title>Towards deciphering the DNA virus diversity associated with rodent species in the families Cricetidae and Heteromyidae.</title>
        <authorList>
            <person name="Lund M."/>
            <person name="Larsen B.B."/>
            <person name="Gryseels S."/>
            <person name="Kraberger S."/>
            <person name="Rowsey D.M."/>
            <person name="Steger L."/>
            <person name="Yule K.M."/>
            <person name="Upham N.S."/>
            <person name="Worobey M."/>
            <person name="Van Doorslaer K."/>
            <person name="Varsani A."/>
        </authorList>
    </citation>
    <scope>NUCLEOTIDE SEQUENCE</scope>
    <source>
        <strain evidence="24">UA23Rod_1805</strain>
    </source>
</reference>
<keyword evidence="16" id="KW-0067">ATP-binding</keyword>
<evidence type="ECO:0000256" key="14">
    <source>
        <dbReference type="ARBA" id="ARBA00022801"/>
    </source>
</evidence>
<keyword evidence="10" id="KW-0540">Nuclease</keyword>
<name>A0A976N275_9CIRC</name>
<comment type="cofactor">
    <cofactor evidence="1">
        <name>Mn(2+)</name>
        <dbReference type="ChEBI" id="CHEBI:29035"/>
    </cofactor>
</comment>
<evidence type="ECO:0000256" key="15">
    <source>
        <dbReference type="ARBA" id="ARBA00022806"/>
    </source>
</evidence>
<evidence type="ECO:0000256" key="16">
    <source>
        <dbReference type="ARBA" id="ARBA00022840"/>
    </source>
</evidence>
<dbReference type="GO" id="GO:0003724">
    <property type="term" value="F:RNA helicase activity"/>
    <property type="evidence" value="ECO:0007669"/>
    <property type="project" value="InterPro"/>
</dbReference>
<comment type="cofactor">
    <cofactor evidence="2">
        <name>Mg(2+)</name>
        <dbReference type="ChEBI" id="CHEBI:18420"/>
    </cofactor>
</comment>
<evidence type="ECO:0000259" key="23">
    <source>
        <dbReference type="PROSITE" id="PS52020"/>
    </source>
</evidence>
<keyword evidence="17" id="KW-0190">Covalent protein-DNA linkage</keyword>
<evidence type="ECO:0000256" key="21">
    <source>
        <dbReference type="ARBA" id="ARBA00032243"/>
    </source>
</evidence>
<keyword evidence="18" id="KW-0238">DNA-binding</keyword>
<evidence type="ECO:0000256" key="1">
    <source>
        <dbReference type="ARBA" id="ARBA00001936"/>
    </source>
</evidence>
<dbReference type="GO" id="GO:0016787">
    <property type="term" value="F:hydrolase activity"/>
    <property type="evidence" value="ECO:0007669"/>
    <property type="project" value="UniProtKB-KW"/>
</dbReference>
<evidence type="ECO:0000256" key="10">
    <source>
        <dbReference type="ARBA" id="ARBA00022722"/>
    </source>
</evidence>
<dbReference type="PROSITE" id="PS52020">
    <property type="entry name" value="CRESS_DNA_REP"/>
    <property type="match status" value="1"/>
</dbReference>
<keyword evidence="7" id="KW-0808">Transferase</keyword>